<feature type="domain" description="RNA polymerase sigma-70 region 2" evidence="7">
    <location>
        <begin position="47"/>
        <end position="111"/>
    </location>
</feature>
<organism evidence="9 10">
    <name type="scientific">Paenibacillus radicis</name>
    <name type="common">ex Gao et al. 2016</name>
    <dbReference type="NCBI Taxonomy" id="1737354"/>
    <lineage>
        <taxon>Bacteria</taxon>
        <taxon>Bacillati</taxon>
        <taxon>Bacillota</taxon>
        <taxon>Bacilli</taxon>
        <taxon>Bacillales</taxon>
        <taxon>Paenibacillaceae</taxon>
        <taxon>Paenibacillus</taxon>
    </lineage>
</organism>
<dbReference type="InterPro" id="IPR013324">
    <property type="entry name" value="RNA_pol_sigma_r3/r4-like"/>
</dbReference>
<dbReference type="Pfam" id="PF04542">
    <property type="entry name" value="Sigma70_r2"/>
    <property type="match status" value="1"/>
</dbReference>
<dbReference type="InterPro" id="IPR000838">
    <property type="entry name" value="RNA_pol_sigma70_ECF_CS"/>
</dbReference>
<dbReference type="GO" id="GO:0003677">
    <property type="term" value="F:DNA binding"/>
    <property type="evidence" value="ECO:0007669"/>
    <property type="project" value="UniProtKB-KW"/>
</dbReference>
<dbReference type="InterPro" id="IPR039425">
    <property type="entry name" value="RNA_pol_sigma-70-like"/>
</dbReference>
<dbReference type="Gene3D" id="1.10.1740.10">
    <property type="match status" value="1"/>
</dbReference>
<dbReference type="InterPro" id="IPR014284">
    <property type="entry name" value="RNA_pol_sigma-70_dom"/>
</dbReference>
<dbReference type="AlphaFoldDB" id="A0A917H5I4"/>
<dbReference type="GO" id="GO:0006950">
    <property type="term" value="P:response to stress"/>
    <property type="evidence" value="ECO:0007669"/>
    <property type="project" value="UniProtKB-ARBA"/>
</dbReference>
<proteinExistence type="inferred from homology"/>
<comment type="similarity">
    <text evidence="1 6">Belongs to the sigma-70 factor family. ECF subfamily.</text>
</comment>
<dbReference type="NCBIfam" id="TIGR02937">
    <property type="entry name" value="sigma70-ECF"/>
    <property type="match status" value="1"/>
</dbReference>
<evidence type="ECO:0000313" key="10">
    <source>
        <dbReference type="Proteomes" id="UP000600247"/>
    </source>
</evidence>
<evidence type="ECO:0000313" key="9">
    <source>
        <dbReference type="EMBL" id="GGG68328.1"/>
    </source>
</evidence>
<keyword evidence="2 6" id="KW-0805">Transcription regulation</keyword>
<evidence type="ECO:0000256" key="4">
    <source>
        <dbReference type="ARBA" id="ARBA00023125"/>
    </source>
</evidence>
<dbReference type="Gene3D" id="1.10.10.10">
    <property type="entry name" value="Winged helix-like DNA-binding domain superfamily/Winged helix DNA-binding domain"/>
    <property type="match status" value="1"/>
</dbReference>
<dbReference type="Proteomes" id="UP000600247">
    <property type="component" value="Unassembled WGS sequence"/>
</dbReference>
<evidence type="ECO:0000256" key="6">
    <source>
        <dbReference type="RuleBase" id="RU000716"/>
    </source>
</evidence>
<protein>
    <recommendedName>
        <fullName evidence="6">RNA polymerase sigma factor</fullName>
    </recommendedName>
</protein>
<dbReference type="PROSITE" id="PS01063">
    <property type="entry name" value="SIGMA70_ECF"/>
    <property type="match status" value="1"/>
</dbReference>
<evidence type="ECO:0000256" key="2">
    <source>
        <dbReference type="ARBA" id="ARBA00023015"/>
    </source>
</evidence>
<keyword evidence="4 6" id="KW-0238">DNA-binding</keyword>
<dbReference type="SUPFAM" id="SSF88659">
    <property type="entry name" value="Sigma3 and sigma4 domains of RNA polymerase sigma factors"/>
    <property type="match status" value="1"/>
</dbReference>
<keyword evidence="10" id="KW-1185">Reference proteome</keyword>
<gene>
    <name evidence="9" type="ORF">GCM10010918_24000</name>
</gene>
<dbReference type="InterPro" id="IPR036388">
    <property type="entry name" value="WH-like_DNA-bd_sf"/>
</dbReference>
<accession>A0A917H5I4</accession>
<keyword evidence="5 6" id="KW-0804">Transcription</keyword>
<sequence length="259" mass="29673">MNEYADSYIDLSVESKSMATENRLESMSEEQLTAMATEGNNQAFGELVRRNRANMYKWARSLTQDHHVAEDVVQEALVQAFLQVGRLADQNRFAAWLARIVRNQAYMKLRRGGLYAKEQPFTGITSAGTISHGQDIDRVLFQLSRRYEEDASRHTSDPAANLLRKELVDGIRQLFSCLSPREKDIFEAHFFRQVSPHEIAIVLDTSVANVYNSISRARGKLQRERLRLQISLYVKQRRDTGKPKAKLLAPPILYNPKEC</sequence>
<dbReference type="SUPFAM" id="SSF88946">
    <property type="entry name" value="Sigma2 domain of RNA polymerase sigma factors"/>
    <property type="match status" value="1"/>
</dbReference>
<dbReference type="InterPro" id="IPR013325">
    <property type="entry name" value="RNA_pol_sigma_r2"/>
</dbReference>
<dbReference type="GO" id="GO:0016987">
    <property type="term" value="F:sigma factor activity"/>
    <property type="evidence" value="ECO:0007669"/>
    <property type="project" value="UniProtKB-KW"/>
</dbReference>
<evidence type="ECO:0000256" key="1">
    <source>
        <dbReference type="ARBA" id="ARBA00010641"/>
    </source>
</evidence>
<dbReference type="PANTHER" id="PTHR43133">
    <property type="entry name" value="RNA POLYMERASE ECF-TYPE SIGMA FACTO"/>
    <property type="match status" value="1"/>
</dbReference>
<reference evidence="9 10" key="1">
    <citation type="journal article" date="2014" name="Int. J. Syst. Evol. Microbiol.">
        <title>Complete genome sequence of Corynebacterium casei LMG S-19264T (=DSM 44701T), isolated from a smear-ripened cheese.</title>
        <authorList>
            <consortium name="US DOE Joint Genome Institute (JGI-PGF)"/>
            <person name="Walter F."/>
            <person name="Albersmeier A."/>
            <person name="Kalinowski J."/>
            <person name="Ruckert C."/>
        </authorList>
    </citation>
    <scope>NUCLEOTIDE SEQUENCE [LARGE SCALE GENOMIC DNA]</scope>
    <source>
        <strain evidence="9 10">CGMCC 1.15286</strain>
    </source>
</reference>
<dbReference type="InterPro" id="IPR007627">
    <property type="entry name" value="RNA_pol_sigma70_r2"/>
</dbReference>
<dbReference type="PANTHER" id="PTHR43133:SF8">
    <property type="entry name" value="RNA POLYMERASE SIGMA FACTOR HI_1459-RELATED"/>
    <property type="match status" value="1"/>
</dbReference>
<evidence type="ECO:0000256" key="5">
    <source>
        <dbReference type="ARBA" id="ARBA00023163"/>
    </source>
</evidence>
<keyword evidence="3 6" id="KW-0731">Sigma factor</keyword>
<feature type="domain" description="RNA polymerase sigma factor 70 region 4 type 2" evidence="8">
    <location>
        <begin position="171"/>
        <end position="221"/>
    </location>
</feature>
<evidence type="ECO:0000256" key="3">
    <source>
        <dbReference type="ARBA" id="ARBA00023082"/>
    </source>
</evidence>
<dbReference type="GO" id="GO:0006352">
    <property type="term" value="P:DNA-templated transcription initiation"/>
    <property type="evidence" value="ECO:0007669"/>
    <property type="project" value="InterPro"/>
</dbReference>
<name>A0A917H5I4_9BACL</name>
<dbReference type="InterPro" id="IPR013249">
    <property type="entry name" value="RNA_pol_sigma70_r4_t2"/>
</dbReference>
<dbReference type="EMBL" id="BMHY01000004">
    <property type="protein sequence ID" value="GGG68328.1"/>
    <property type="molecule type" value="Genomic_DNA"/>
</dbReference>
<evidence type="ECO:0000259" key="8">
    <source>
        <dbReference type="Pfam" id="PF08281"/>
    </source>
</evidence>
<comment type="caution">
    <text evidence="9">The sequence shown here is derived from an EMBL/GenBank/DDBJ whole genome shotgun (WGS) entry which is preliminary data.</text>
</comment>
<evidence type="ECO:0000259" key="7">
    <source>
        <dbReference type="Pfam" id="PF04542"/>
    </source>
</evidence>
<dbReference type="Pfam" id="PF08281">
    <property type="entry name" value="Sigma70_r4_2"/>
    <property type="match status" value="1"/>
</dbReference>